<feature type="transmembrane region" description="Helical" evidence="2">
    <location>
        <begin position="43"/>
        <end position="65"/>
    </location>
</feature>
<dbReference type="Proteomes" id="UP000198221">
    <property type="component" value="Chromosome I"/>
</dbReference>
<evidence type="ECO:0000313" key="4">
    <source>
        <dbReference type="Proteomes" id="UP000198221"/>
    </source>
</evidence>
<proteinExistence type="predicted"/>
<dbReference type="AlphaFoldDB" id="A0A1C5IBK6"/>
<organism evidence="3 4">
    <name type="scientific">Micromonospora inositola</name>
    <dbReference type="NCBI Taxonomy" id="47865"/>
    <lineage>
        <taxon>Bacteria</taxon>
        <taxon>Bacillati</taxon>
        <taxon>Actinomycetota</taxon>
        <taxon>Actinomycetes</taxon>
        <taxon>Micromonosporales</taxon>
        <taxon>Micromonosporaceae</taxon>
        <taxon>Micromonospora</taxon>
    </lineage>
</organism>
<keyword evidence="2" id="KW-1133">Transmembrane helix</keyword>
<dbReference type="RefSeq" id="WP_089012426.1">
    <property type="nucleotide sequence ID" value="NZ_LT607754.1"/>
</dbReference>
<feature type="compositionally biased region" description="Pro residues" evidence="1">
    <location>
        <begin position="82"/>
        <end position="91"/>
    </location>
</feature>
<name>A0A1C5IBK6_9ACTN</name>
<evidence type="ECO:0000256" key="2">
    <source>
        <dbReference type="SAM" id="Phobius"/>
    </source>
</evidence>
<accession>A0A1C5IBK6</accession>
<evidence type="ECO:0000313" key="3">
    <source>
        <dbReference type="EMBL" id="SCG55146.1"/>
    </source>
</evidence>
<reference evidence="4" key="1">
    <citation type="submission" date="2016-06" db="EMBL/GenBank/DDBJ databases">
        <authorList>
            <person name="Varghese N."/>
            <person name="Submissions Spin"/>
        </authorList>
    </citation>
    <scope>NUCLEOTIDE SEQUENCE [LARGE SCALE GENOMIC DNA]</scope>
    <source>
        <strain evidence="4">DSM 43819</strain>
    </source>
</reference>
<dbReference type="EMBL" id="LT607754">
    <property type="protein sequence ID" value="SCG55146.1"/>
    <property type="molecule type" value="Genomic_DNA"/>
</dbReference>
<evidence type="ECO:0000256" key="1">
    <source>
        <dbReference type="SAM" id="MobiDB-lite"/>
    </source>
</evidence>
<feature type="compositionally biased region" description="Low complexity" evidence="1">
    <location>
        <begin position="92"/>
        <end position="109"/>
    </location>
</feature>
<keyword evidence="2" id="KW-0812">Transmembrane</keyword>
<protein>
    <submittedName>
        <fullName evidence="3">Uncharacterized protein</fullName>
    </submittedName>
</protein>
<sequence>MTDFDEMLVSGEFAAYREALAPAVQPAGPGAVRQTVRRRRRRTAVVTAAAVLLAVAIPVGVNAALDRRTGPRPGPAQTGEPTPSPATPAPSPSTASPTPSTASPTPAAPDGRISRSQLLATSVDLAVWPGEMPPTTCTSKDVRLRAGPLSESLPAVLGDLAYGDLDDDGAIETVALVGCRYGEASAKQLVAFDRDGAGRIVTMGRVVGTREGMDDITAFSVESDGQIRVHVADIQPCCSTPSWAPQRQWRTYAWIGDRFDQTAGPTKFGVDPRLTDLTLTAGDLVVGPPDATGKRTGSVTVIVVNRGPVDVPLLGFSDFYSVGEPAGGDLARCRAVRSEGSDACVLDGLPAGKRKTYTFTFRYDPPDIGGPPTLRVIHYDSQERYWSDLKWKDNQVELKTVG</sequence>
<dbReference type="OrthoDB" id="3403968at2"/>
<feature type="region of interest" description="Disordered" evidence="1">
    <location>
        <begin position="65"/>
        <end position="112"/>
    </location>
</feature>
<keyword evidence="2" id="KW-0472">Membrane</keyword>
<gene>
    <name evidence="3" type="ORF">GA0070613_2506</name>
</gene>
<keyword evidence="4" id="KW-1185">Reference proteome</keyword>